<evidence type="ECO:0000256" key="3">
    <source>
        <dbReference type="ARBA" id="ARBA00022989"/>
    </source>
</evidence>
<comment type="caution">
    <text evidence="7">The sequence shown here is derived from an EMBL/GenBank/DDBJ whole genome shotgun (WGS) entry which is preliminary data.</text>
</comment>
<keyword evidence="3 5" id="KW-1133">Transmembrane helix</keyword>
<dbReference type="PANTHER" id="PTHR42083">
    <property type="entry name" value="MARVEL DOMAIN-CONTAINING PROTEIN"/>
    <property type="match status" value="1"/>
</dbReference>
<dbReference type="Pfam" id="PF01284">
    <property type="entry name" value="MARVEL"/>
    <property type="match status" value="1"/>
</dbReference>
<feature type="transmembrane region" description="Helical" evidence="5">
    <location>
        <begin position="94"/>
        <end position="114"/>
    </location>
</feature>
<feature type="transmembrane region" description="Helical" evidence="5">
    <location>
        <begin position="34"/>
        <end position="53"/>
    </location>
</feature>
<evidence type="ECO:0000313" key="8">
    <source>
        <dbReference type="Proteomes" id="UP001152607"/>
    </source>
</evidence>
<gene>
    <name evidence="7" type="ORF">PDIGIT_LOCUS14203</name>
</gene>
<dbReference type="GO" id="GO:0016020">
    <property type="term" value="C:membrane"/>
    <property type="evidence" value="ECO:0007669"/>
    <property type="project" value="UniProtKB-SubCell"/>
</dbReference>
<protein>
    <recommendedName>
        <fullName evidence="6">MARVEL domain-containing protein</fullName>
    </recommendedName>
</protein>
<sequence length="178" mass="20124">MALKFFNRGTMQGEKVGLKNRLSANLTLSSAFRITLRLFQFVMGIVVIGLYAVDLDRARKAGVYYDSKWMYATIVGTLSAIAALVLMLPLLRAWFFFGVDVIIWILYLTAFGIFGKMYIKEDPEGNAGIIRMKRAVWCLLTNMLLWFITACYGAFIFWKSRKVNPASDPAPSQPQDAI</sequence>
<evidence type="ECO:0000313" key="7">
    <source>
        <dbReference type="EMBL" id="CAI6341015.1"/>
    </source>
</evidence>
<dbReference type="PANTHER" id="PTHR42083:SF1">
    <property type="entry name" value="MARVEL DOMAIN-CONTAINING PROTEIN"/>
    <property type="match status" value="1"/>
</dbReference>
<dbReference type="EMBL" id="CAOQHR010000011">
    <property type="protein sequence ID" value="CAI6341015.1"/>
    <property type="molecule type" value="Genomic_DNA"/>
</dbReference>
<keyword evidence="8" id="KW-1185">Reference proteome</keyword>
<keyword evidence="4 5" id="KW-0472">Membrane</keyword>
<feature type="domain" description="MARVEL" evidence="6">
    <location>
        <begin position="34"/>
        <end position="151"/>
    </location>
</feature>
<dbReference type="Proteomes" id="UP001152607">
    <property type="component" value="Unassembled WGS sequence"/>
</dbReference>
<dbReference type="InterPro" id="IPR008253">
    <property type="entry name" value="Marvel"/>
</dbReference>
<feature type="transmembrane region" description="Helical" evidence="5">
    <location>
        <begin position="69"/>
        <end position="88"/>
    </location>
</feature>
<accession>A0A9W4XUE0</accession>
<dbReference type="AlphaFoldDB" id="A0A9W4XUE0"/>
<keyword evidence="2 5" id="KW-0812">Transmembrane</keyword>
<organism evidence="7 8">
    <name type="scientific">Periconia digitata</name>
    <dbReference type="NCBI Taxonomy" id="1303443"/>
    <lineage>
        <taxon>Eukaryota</taxon>
        <taxon>Fungi</taxon>
        <taxon>Dikarya</taxon>
        <taxon>Ascomycota</taxon>
        <taxon>Pezizomycotina</taxon>
        <taxon>Dothideomycetes</taxon>
        <taxon>Pleosporomycetidae</taxon>
        <taxon>Pleosporales</taxon>
        <taxon>Massarineae</taxon>
        <taxon>Periconiaceae</taxon>
        <taxon>Periconia</taxon>
    </lineage>
</organism>
<dbReference type="OrthoDB" id="5363290at2759"/>
<evidence type="ECO:0000256" key="4">
    <source>
        <dbReference type="ARBA" id="ARBA00023136"/>
    </source>
</evidence>
<evidence type="ECO:0000256" key="5">
    <source>
        <dbReference type="SAM" id="Phobius"/>
    </source>
</evidence>
<reference evidence="7" key="1">
    <citation type="submission" date="2023-01" db="EMBL/GenBank/DDBJ databases">
        <authorList>
            <person name="Van Ghelder C."/>
            <person name="Rancurel C."/>
        </authorList>
    </citation>
    <scope>NUCLEOTIDE SEQUENCE</scope>
    <source>
        <strain evidence="7">CNCM I-4278</strain>
    </source>
</reference>
<comment type="subcellular location">
    <subcellularLocation>
        <location evidence="1">Membrane</location>
        <topology evidence="1">Multi-pass membrane protein</topology>
    </subcellularLocation>
</comment>
<name>A0A9W4XUE0_9PLEO</name>
<feature type="transmembrane region" description="Helical" evidence="5">
    <location>
        <begin position="135"/>
        <end position="158"/>
    </location>
</feature>
<proteinExistence type="predicted"/>
<evidence type="ECO:0000256" key="2">
    <source>
        <dbReference type="ARBA" id="ARBA00022692"/>
    </source>
</evidence>
<evidence type="ECO:0000256" key="1">
    <source>
        <dbReference type="ARBA" id="ARBA00004141"/>
    </source>
</evidence>
<evidence type="ECO:0000259" key="6">
    <source>
        <dbReference type="Pfam" id="PF01284"/>
    </source>
</evidence>